<dbReference type="PROSITE" id="PS00064">
    <property type="entry name" value="L_LDH"/>
    <property type="match status" value="1"/>
</dbReference>
<dbReference type="Gene3D" id="3.90.110.10">
    <property type="entry name" value="Lactate dehydrogenase/glycoside hydrolase, family 4, C-terminal"/>
    <property type="match status" value="1"/>
</dbReference>
<dbReference type="InterPro" id="IPR015955">
    <property type="entry name" value="Lactate_DH/Glyco_Ohase_4_C"/>
</dbReference>
<proteinExistence type="inferred from homology"/>
<dbReference type="SUPFAM" id="SSF56327">
    <property type="entry name" value="LDH C-terminal domain-like"/>
    <property type="match status" value="1"/>
</dbReference>
<dbReference type="PANTHER" id="PTHR43128">
    <property type="entry name" value="L-2-HYDROXYCARBOXYLATE DEHYDROGENASE (NAD(P)(+))"/>
    <property type="match status" value="1"/>
</dbReference>
<evidence type="ECO:0000259" key="6">
    <source>
        <dbReference type="Pfam" id="PF00056"/>
    </source>
</evidence>
<feature type="binding site" evidence="4">
    <location>
        <position position="34"/>
    </location>
    <ligand>
        <name>NAD(+)</name>
        <dbReference type="ChEBI" id="CHEBI:57540"/>
    </ligand>
</feature>
<evidence type="ECO:0000256" key="3">
    <source>
        <dbReference type="PIRSR" id="PIRSR000102-1"/>
    </source>
</evidence>
<dbReference type="InterPro" id="IPR001236">
    <property type="entry name" value="Lactate/malate_DH_N"/>
</dbReference>
<keyword evidence="2 5" id="KW-0560">Oxidoreductase</keyword>
<dbReference type="PATRIC" id="fig|148814.19.peg.568"/>
<dbReference type="SUPFAM" id="SSF51735">
    <property type="entry name" value="NAD(P)-binding Rossmann-fold domains"/>
    <property type="match status" value="1"/>
</dbReference>
<dbReference type="PRINTS" id="PR00086">
    <property type="entry name" value="LLDHDRGNASE"/>
</dbReference>
<dbReference type="InterPro" id="IPR001557">
    <property type="entry name" value="L-lactate/malate_DH"/>
</dbReference>
<evidence type="ECO:0000256" key="2">
    <source>
        <dbReference type="ARBA" id="ARBA00023002"/>
    </source>
</evidence>
<dbReference type="Pfam" id="PF02866">
    <property type="entry name" value="Ldh_1_C"/>
    <property type="match status" value="1"/>
</dbReference>
<dbReference type="CDD" id="cd05291">
    <property type="entry name" value="HicDH_like"/>
    <property type="match status" value="1"/>
</dbReference>
<dbReference type="Pfam" id="PF00056">
    <property type="entry name" value="Ldh_1_N"/>
    <property type="match status" value="1"/>
</dbReference>
<feature type="binding site" evidence="4">
    <location>
        <position position="100"/>
    </location>
    <ligand>
        <name>NAD(+)</name>
        <dbReference type="ChEBI" id="CHEBI:57540"/>
    </ligand>
</feature>
<feature type="binding site" evidence="4">
    <location>
        <begin position="123"/>
        <end position="125"/>
    </location>
    <ligand>
        <name>NAD(+)</name>
        <dbReference type="ChEBI" id="CHEBI:57540"/>
    </ligand>
</feature>
<feature type="domain" description="Lactate/malate dehydrogenase C-terminal" evidence="7">
    <location>
        <begin position="150"/>
        <end position="304"/>
    </location>
</feature>
<feature type="active site" description="Proton acceptor" evidence="3">
    <location>
        <position position="180"/>
    </location>
</feature>
<organism evidence="8 9">
    <name type="scientific">Apilactobacillus kunkeei</name>
    <dbReference type="NCBI Taxonomy" id="148814"/>
    <lineage>
        <taxon>Bacteria</taxon>
        <taxon>Bacillati</taxon>
        <taxon>Bacillota</taxon>
        <taxon>Bacilli</taxon>
        <taxon>Lactobacillales</taxon>
        <taxon>Lactobacillaceae</taxon>
        <taxon>Apilactobacillus</taxon>
    </lineage>
</organism>
<feature type="binding site" evidence="4">
    <location>
        <begin position="9"/>
        <end position="14"/>
    </location>
    <ligand>
        <name>NAD(+)</name>
        <dbReference type="ChEBI" id="CHEBI:57540"/>
    </ligand>
</feature>
<evidence type="ECO:0000313" key="8">
    <source>
        <dbReference type="EMBL" id="GAT91174.1"/>
    </source>
</evidence>
<dbReference type="Gene3D" id="3.40.50.720">
    <property type="entry name" value="NAD(P)-binding Rossmann-like Domain"/>
    <property type="match status" value="1"/>
</dbReference>
<evidence type="ECO:0000313" key="9">
    <source>
        <dbReference type="Proteomes" id="UP000186588"/>
    </source>
</evidence>
<dbReference type="PIRSF" id="PIRSF000102">
    <property type="entry name" value="Lac_mal_DH"/>
    <property type="match status" value="1"/>
</dbReference>
<dbReference type="EMBL" id="BDDX01000016">
    <property type="protein sequence ID" value="GAT91174.1"/>
    <property type="molecule type" value="Genomic_DNA"/>
</dbReference>
<dbReference type="InterPro" id="IPR018177">
    <property type="entry name" value="L-lactate_DH_AS"/>
</dbReference>
<dbReference type="RefSeq" id="WP_057197735.1">
    <property type="nucleotide sequence ID" value="NZ_BDDX01000016.1"/>
</dbReference>
<evidence type="ECO:0000256" key="4">
    <source>
        <dbReference type="PIRSR" id="PIRSR000102-3"/>
    </source>
</evidence>
<accession>A0A0M9D976</accession>
<gene>
    <name evidence="8" type="ORF">FF306_01294</name>
</gene>
<evidence type="ECO:0000256" key="1">
    <source>
        <dbReference type="ARBA" id="ARBA00006054"/>
    </source>
</evidence>
<protein>
    <submittedName>
        <fullName evidence="8">L-2-hydroxyisocaproate dehydrogenase</fullName>
    </submittedName>
</protein>
<name>A0A0M9D976_9LACO</name>
<dbReference type="Proteomes" id="UP000186588">
    <property type="component" value="Unassembled WGS sequence"/>
</dbReference>
<dbReference type="GO" id="GO:0006089">
    <property type="term" value="P:lactate metabolic process"/>
    <property type="evidence" value="ECO:0007669"/>
    <property type="project" value="TreeGrafter"/>
</dbReference>
<evidence type="ECO:0000259" key="7">
    <source>
        <dbReference type="Pfam" id="PF02866"/>
    </source>
</evidence>
<dbReference type="GO" id="GO:0004459">
    <property type="term" value="F:L-lactate dehydrogenase (NAD+) activity"/>
    <property type="evidence" value="ECO:0007669"/>
    <property type="project" value="InterPro"/>
</dbReference>
<feature type="domain" description="Lactate/malate dehydrogenase N-terminal" evidence="6">
    <location>
        <begin position="4"/>
        <end position="147"/>
    </location>
</feature>
<keyword evidence="4" id="KW-0520">NAD</keyword>
<dbReference type="PANTHER" id="PTHR43128:SF31">
    <property type="entry name" value="L-LACTATE DEHYDROGENASE"/>
    <property type="match status" value="1"/>
</dbReference>
<comment type="similarity">
    <text evidence="1">Belongs to the LDH/MDH superfamily. LDH family.</text>
</comment>
<dbReference type="InterPro" id="IPR022383">
    <property type="entry name" value="Lactate/malate_DH_C"/>
</dbReference>
<comment type="caution">
    <text evidence="8">The sequence shown here is derived from an EMBL/GenBank/DDBJ whole genome shotgun (WGS) entry which is preliminary data.</text>
</comment>
<reference evidence="8 9" key="1">
    <citation type="journal article" date="2016" name="Syst. Appl. Microbiol.">
        <title>Genomic characterization of a fructophilic bee symbiont Lactobacillus kunkeei reveals its niche-specific adaptation.</title>
        <authorList>
            <person name="Maeno S."/>
            <person name="Tanizawa Y."/>
            <person name="Kanesaki Y."/>
            <person name="Kubota E."/>
            <person name="Kumar H."/>
            <person name="Dicks L."/>
            <person name="Salminen S."/>
            <person name="Nakagawa J."/>
            <person name="Arita M."/>
            <person name="Endo A."/>
        </authorList>
    </citation>
    <scope>NUCLEOTIDE SEQUENCE [LARGE SCALE GENOMIC DNA]</scope>
    <source>
        <strain evidence="8 9">FF30-6</strain>
    </source>
</reference>
<dbReference type="InterPro" id="IPR036291">
    <property type="entry name" value="NAD(P)-bd_dom_sf"/>
</dbReference>
<evidence type="ECO:0000256" key="5">
    <source>
        <dbReference type="RuleBase" id="RU003369"/>
    </source>
</evidence>
<sequence length="309" mass="34025">MTRKIGIIGDGNVGAAVAHHIVVSGIADDLVMIDHNDAKVNSDALDFRDAMSNLKFHTNIEVNNYASLADADVIISAVGHMELINANKDKHDRFAELTANVEEVKDVAKQIKESGFHGIIIVITNPNDVITSLYQRETGFAKERVIGTGTLLDSARMKRAVAAKLNIDPRSVIGYNLGEHGNSQFTAWSTVQVFDKSIFDYAEKYNIDLDEIDNDARMGGFTVHSGKGYTNFAISASAVKLAEIVLQDAKTELAVSNYREEYGTYLSYPAIVGRNGIEKQIDLDLPEKEQKQLQASADYINQKTREITD</sequence>
<dbReference type="AlphaFoldDB" id="A0A0M9D976"/>